<evidence type="ECO:0000313" key="1">
    <source>
        <dbReference type="EMBL" id="SVD92726.1"/>
    </source>
</evidence>
<dbReference type="EMBL" id="UINC01182484">
    <property type="protein sequence ID" value="SVD92726.1"/>
    <property type="molecule type" value="Genomic_DNA"/>
</dbReference>
<proteinExistence type="predicted"/>
<feature type="non-terminal residue" evidence="1">
    <location>
        <position position="94"/>
    </location>
</feature>
<protein>
    <submittedName>
        <fullName evidence="1">Uncharacterized protein</fullName>
    </submittedName>
</protein>
<dbReference type="AlphaFoldDB" id="A0A382ZB34"/>
<accession>A0A382ZB34</accession>
<organism evidence="1">
    <name type="scientific">marine metagenome</name>
    <dbReference type="NCBI Taxonomy" id="408172"/>
    <lineage>
        <taxon>unclassified sequences</taxon>
        <taxon>metagenomes</taxon>
        <taxon>ecological metagenomes</taxon>
    </lineage>
</organism>
<sequence length="94" mass="10822">MQSSKITSEIVGNFGPSSSTFRVFRDGLAELYYQLKNSPALEQRLLQWQRCLDLTHENRIPNVNLFLQHTYLAVLARLVAYVELGFNPNPTEDH</sequence>
<name>A0A382ZB34_9ZZZZ</name>
<gene>
    <name evidence="1" type="ORF">METZ01_LOCUS445580</name>
</gene>
<reference evidence="1" key="1">
    <citation type="submission" date="2018-05" db="EMBL/GenBank/DDBJ databases">
        <authorList>
            <person name="Lanie J.A."/>
            <person name="Ng W.-L."/>
            <person name="Kazmierczak K.M."/>
            <person name="Andrzejewski T.M."/>
            <person name="Davidsen T.M."/>
            <person name="Wayne K.J."/>
            <person name="Tettelin H."/>
            <person name="Glass J.I."/>
            <person name="Rusch D."/>
            <person name="Podicherti R."/>
            <person name="Tsui H.-C.T."/>
            <person name="Winkler M.E."/>
        </authorList>
    </citation>
    <scope>NUCLEOTIDE SEQUENCE</scope>
</reference>